<dbReference type="Gene3D" id="1.10.3430.10">
    <property type="entry name" value="Ammonium transporter AmtB like domains"/>
    <property type="match status" value="1"/>
</dbReference>
<feature type="region of interest" description="Disordered" evidence="8">
    <location>
        <begin position="1"/>
        <end position="27"/>
    </location>
</feature>
<evidence type="ECO:0000256" key="1">
    <source>
        <dbReference type="ARBA" id="ARBA00004651"/>
    </source>
</evidence>
<comment type="subcellular location">
    <subcellularLocation>
        <location evidence="1">Cell membrane</location>
        <topology evidence="1">Multi-pass membrane protein</topology>
    </subcellularLocation>
</comment>
<evidence type="ECO:0000256" key="3">
    <source>
        <dbReference type="ARBA" id="ARBA00022475"/>
    </source>
</evidence>
<dbReference type="Proteomes" id="UP001178507">
    <property type="component" value="Unassembled WGS sequence"/>
</dbReference>
<comment type="caution">
    <text evidence="10">The sequence shown here is derived from an EMBL/GenBank/DDBJ whole genome shotgun (WGS) entry which is preliminary data.</text>
</comment>
<reference evidence="10" key="1">
    <citation type="submission" date="2023-08" db="EMBL/GenBank/DDBJ databases">
        <authorList>
            <person name="Chen Y."/>
            <person name="Shah S."/>
            <person name="Dougan E. K."/>
            <person name="Thang M."/>
            <person name="Chan C."/>
        </authorList>
    </citation>
    <scope>NUCLEOTIDE SEQUENCE</scope>
</reference>
<evidence type="ECO:0000256" key="7">
    <source>
        <dbReference type="ARBA" id="ARBA00033993"/>
    </source>
</evidence>
<comment type="similarity">
    <text evidence="2">Belongs to the urea transporter family.</text>
</comment>
<accession>A0AA36IVC2</accession>
<keyword evidence="4 9" id="KW-0812">Transmembrane</keyword>
<dbReference type="InterPro" id="IPR004937">
    <property type="entry name" value="Urea_transporter"/>
</dbReference>
<dbReference type="PANTHER" id="PTHR10464:SF4">
    <property type="entry name" value="UREA TRANSPORTER"/>
    <property type="match status" value="1"/>
</dbReference>
<evidence type="ECO:0008006" key="12">
    <source>
        <dbReference type="Google" id="ProtNLM"/>
    </source>
</evidence>
<evidence type="ECO:0000256" key="8">
    <source>
        <dbReference type="SAM" id="MobiDB-lite"/>
    </source>
</evidence>
<dbReference type="GO" id="GO:0015204">
    <property type="term" value="F:urea transmembrane transporter activity"/>
    <property type="evidence" value="ECO:0007669"/>
    <property type="project" value="InterPro"/>
</dbReference>
<evidence type="ECO:0000313" key="10">
    <source>
        <dbReference type="EMBL" id="CAJ1393585.1"/>
    </source>
</evidence>
<evidence type="ECO:0000313" key="11">
    <source>
        <dbReference type="Proteomes" id="UP001178507"/>
    </source>
</evidence>
<comment type="catalytic activity">
    <reaction evidence="7">
        <text>urea(in) = urea(out)</text>
        <dbReference type="Rhea" id="RHEA:32799"/>
        <dbReference type="ChEBI" id="CHEBI:16199"/>
    </reaction>
</comment>
<feature type="transmembrane region" description="Helical" evidence="9">
    <location>
        <begin position="296"/>
        <end position="317"/>
    </location>
</feature>
<feature type="transmembrane region" description="Helical" evidence="9">
    <location>
        <begin position="126"/>
        <end position="145"/>
    </location>
</feature>
<dbReference type="Pfam" id="PF03253">
    <property type="entry name" value="UT"/>
    <property type="match status" value="1"/>
</dbReference>
<dbReference type="PANTHER" id="PTHR10464">
    <property type="entry name" value="UREA TRANSPORTER"/>
    <property type="match status" value="1"/>
</dbReference>
<keyword evidence="5 9" id="KW-1133">Transmembrane helix</keyword>
<gene>
    <name evidence="10" type="ORF">EVOR1521_LOCUS18415</name>
</gene>
<evidence type="ECO:0000256" key="2">
    <source>
        <dbReference type="ARBA" id="ARBA00005914"/>
    </source>
</evidence>
<keyword evidence="11" id="KW-1185">Reference proteome</keyword>
<feature type="transmembrane region" description="Helical" evidence="9">
    <location>
        <begin position="222"/>
        <end position="244"/>
    </location>
</feature>
<evidence type="ECO:0000256" key="9">
    <source>
        <dbReference type="SAM" id="Phobius"/>
    </source>
</evidence>
<name>A0AA36IVC2_9DINO</name>
<keyword evidence="3" id="KW-1003">Cell membrane</keyword>
<feature type="compositionally biased region" description="Low complexity" evidence="8">
    <location>
        <begin position="18"/>
        <end position="27"/>
    </location>
</feature>
<dbReference type="GO" id="GO:0005886">
    <property type="term" value="C:plasma membrane"/>
    <property type="evidence" value="ECO:0007669"/>
    <property type="project" value="UniProtKB-SubCell"/>
</dbReference>
<evidence type="ECO:0000256" key="5">
    <source>
        <dbReference type="ARBA" id="ARBA00022989"/>
    </source>
</evidence>
<feature type="transmembrane region" description="Helical" evidence="9">
    <location>
        <begin position="151"/>
        <end position="168"/>
    </location>
</feature>
<keyword evidence="6 9" id="KW-0472">Membrane</keyword>
<feature type="transmembrane region" description="Helical" evidence="9">
    <location>
        <begin position="329"/>
        <end position="352"/>
    </location>
</feature>
<feature type="transmembrane region" description="Helical" evidence="9">
    <location>
        <begin position="72"/>
        <end position="90"/>
    </location>
</feature>
<evidence type="ECO:0000256" key="6">
    <source>
        <dbReference type="ARBA" id="ARBA00023136"/>
    </source>
</evidence>
<feature type="transmembrane region" description="Helical" evidence="9">
    <location>
        <begin position="96"/>
        <end position="114"/>
    </location>
</feature>
<dbReference type="InterPro" id="IPR029020">
    <property type="entry name" value="Ammonium/urea_transptr"/>
</dbReference>
<protein>
    <recommendedName>
        <fullName evidence="12">Urea transporter</fullName>
    </recommendedName>
</protein>
<dbReference type="EMBL" id="CAUJNA010002593">
    <property type="protein sequence ID" value="CAJ1393585.1"/>
    <property type="molecule type" value="Genomic_DNA"/>
</dbReference>
<evidence type="ECO:0000256" key="4">
    <source>
        <dbReference type="ARBA" id="ARBA00022692"/>
    </source>
</evidence>
<sequence>MGWYFSGHTGELDVASPQTSESTGSTESQGRKYFQCFWCRSGRTPNDSSEADASCISVADFVIDALHGVSQVCFFTNSVAGVVFLVAVLFGTPRQAVILGLLGVLVATATSWCFSLDSAARKDGTLGYNAMLVGCAFAFAVPYWWSVLATLALASLSTFVAAGLLKIVSPQLTLAFNFSALSTLAVIHLIDHGTATPAAITWNNILPQLSTMDCVTAILNGVSQIFFVTSPISGCLILFGIGFAGPFMTFSTLLGSTVATLGAARCGADISRFQQGIWGYNAALTALWISFHFRSLGYVAVFFLVCFGAAAATAVFAGMDAVVAMTHGFAPTCFTLPFNAVGLSLVAIQRFIQGIHSLTKAKSSECTEQC</sequence>
<organism evidence="10 11">
    <name type="scientific">Effrenium voratum</name>
    <dbReference type="NCBI Taxonomy" id="2562239"/>
    <lineage>
        <taxon>Eukaryota</taxon>
        <taxon>Sar</taxon>
        <taxon>Alveolata</taxon>
        <taxon>Dinophyceae</taxon>
        <taxon>Suessiales</taxon>
        <taxon>Symbiodiniaceae</taxon>
        <taxon>Effrenium</taxon>
    </lineage>
</organism>
<proteinExistence type="inferred from homology"/>
<dbReference type="AlphaFoldDB" id="A0AA36IVC2"/>